<dbReference type="OrthoDB" id="9810066at2"/>
<keyword evidence="2" id="KW-1185">Reference proteome</keyword>
<proteinExistence type="predicted"/>
<evidence type="ECO:0000313" key="2">
    <source>
        <dbReference type="Proteomes" id="UP000242205"/>
    </source>
</evidence>
<dbReference type="KEGG" id="atw:C0099_08075"/>
<name>A0A2I6S6L2_9RHOO</name>
<reference evidence="1 2" key="1">
    <citation type="submission" date="2018-01" db="EMBL/GenBank/DDBJ databases">
        <authorList>
            <person name="Fu G.-Y."/>
        </authorList>
    </citation>
    <scope>NUCLEOTIDE SEQUENCE [LARGE SCALE GENOMIC DNA]</scope>
    <source>
        <strain evidence="1 2">SY39</strain>
    </source>
</reference>
<dbReference type="GO" id="GO:0016787">
    <property type="term" value="F:hydrolase activity"/>
    <property type="evidence" value="ECO:0007669"/>
    <property type="project" value="UniProtKB-KW"/>
</dbReference>
<dbReference type="Gene3D" id="3.40.50.1820">
    <property type="entry name" value="alpha/beta hydrolase"/>
    <property type="match status" value="1"/>
</dbReference>
<organism evidence="1 2">
    <name type="scientific">Pseudazoarcus pumilus</name>
    <dbReference type="NCBI Taxonomy" id="2067960"/>
    <lineage>
        <taxon>Bacteria</taxon>
        <taxon>Pseudomonadati</taxon>
        <taxon>Pseudomonadota</taxon>
        <taxon>Betaproteobacteria</taxon>
        <taxon>Rhodocyclales</taxon>
        <taxon>Zoogloeaceae</taxon>
        <taxon>Pseudazoarcus</taxon>
    </lineage>
</organism>
<dbReference type="RefSeq" id="WP_102246956.1">
    <property type="nucleotide sequence ID" value="NZ_CP025682.1"/>
</dbReference>
<sequence length="218" mass="23058">MKLRDSRVGIPCSDQWLGARLRHAPDVIALVLLLDAGTPSDTTAGDRLVALLHEAGYATLELELLSDAELARDGDAAFNVPELANRVLAACEWARHQPELASLPVLLLAHGTASGAAVRAAWKHPAGFAGVVCLGGRPDLAGATPLGSNLVPTRLIVDEDEAELPIVRRAAEEMSALHDLCVTAPGSLPADALALEWLGRWRDRIHGDDEDEDPGTVA</sequence>
<keyword evidence="1" id="KW-0378">Hydrolase</keyword>
<protein>
    <submittedName>
        <fullName evidence="1">Alpha/beta hydrolase</fullName>
    </submittedName>
</protein>
<evidence type="ECO:0000313" key="1">
    <source>
        <dbReference type="EMBL" id="AUN94890.1"/>
    </source>
</evidence>
<dbReference type="EMBL" id="CP025682">
    <property type="protein sequence ID" value="AUN94890.1"/>
    <property type="molecule type" value="Genomic_DNA"/>
</dbReference>
<gene>
    <name evidence="1" type="ORF">C0099_08075</name>
</gene>
<dbReference type="InterPro" id="IPR029058">
    <property type="entry name" value="AB_hydrolase_fold"/>
</dbReference>
<accession>A0A2I6S6L2</accession>
<dbReference type="AlphaFoldDB" id="A0A2I6S6L2"/>
<dbReference type="SUPFAM" id="SSF53474">
    <property type="entry name" value="alpha/beta-Hydrolases"/>
    <property type="match status" value="1"/>
</dbReference>
<dbReference type="Proteomes" id="UP000242205">
    <property type="component" value="Chromosome"/>
</dbReference>